<dbReference type="InterPro" id="IPR005021">
    <property type="entry name" value="Terminase_largesu-like"/>
</dbReference>
<evidence type="ECO:0000313" key="2">
    <source>
        <dbReference type="EMBL" id="CAB4191156.1"/>
    </source>
</evidence>
<accession>A0A6J5R9B5</accession>
<reference evidence="2" key="1">
    <citation type="submission" date="2020-05" db="EMBL/GenBank/DDBJ databases">
        <authorList>
            <person name="Chiriac C."/>
            <person name="Salcher M."/>
            <person name="Ghai R."/>
            <person name="Kavagutti S V."/>
        </authorList>
    </citation>
    <scope>NUCLEOTIDE SEQUENCE</scope>
</reference>
<feature type="region of interest" description="Disordered" evidence="1">
    <location>
        <begin position="33"/>
        <end position="77"/>
    </location>
</feature>
<name>A0A6J5R9B5_9CAUD</name>
<dbReference type="Gene3D" id="3.40.50.300">
    <property type="entry name" value="P-loop containing nucleotide triphosphate hydrolases"/>
    <property type="match status" value="1"/>
</dbReference>
<sequence length="556" mass="61577">MGASAEHKYPLADGGDLLPSLEDSALSHLKCNREHGGRIGARKSSASQPGTKTNRRTEFLREPSLSPAAPHSFPPKVVGKAGKDPVGPDYHEDGFALPRLETARPARVVGSYGEEAAQWAEENMGLTLYGWQRYALDRALEYGEDGLLVWPLVIITVGRQSGKSVLSRAVCMWRLHHADHFGEAQTILHVANKRNTAMEVMRPAGLWAVNTYGKKAVKWGNTEAGIETPDGNRWLIHAANDNAGVGYSVSMAFLDESWRISKSTYMDAIAPTMAAKISPQAYLVSTAGDSASDLMQTYRQAAIDAMGSDDPDASEILILEWSAPMDADPEDPITWKWGSPEWSEKRENFLRQQWANVELSAFKRQYLNMWVAHADHWLKDSWWAETTSTDELPVSGIWNIAVESDFDGMGHAVAIAATDDQGNVIVRVTTHRTMREVDTQIAKIRREHPSLYILVTPGYVDRLKERFDGLVGQREAAAGTQNLLDLFDRRAIKHDGSQTLLEHFGSSTISRRQQGWVLSAPMGRNGVYAARAVMFAAAQASKTPRPMAMVRSRRRA</sequence>
<dbReference type="Pfam" id="PF03237">
    <property type="entry name" value="Terminase_6N"/>
    <property type="match status" value="1"/>
</dbReference>
<protein>
    <submittedName>
        <fullName evidence="2">Terminase large subunit, Lambdalikevirus-type</fullName>
    </submittedName>
</protein>
<proteinExistence type="predicted"/>
<dbReference type="InterPro" id="IPR027417">
    <property type="entry name" value="P-loop_NTPase"/>
</dbReference>
<dbReference type="PANTHER" id="PTHR41287">
    <property type="match status" value="1"/>
</dbReference>
<dbReference type="PANTHER" id="PTHR41287:SF1">
    <property type="entry name" value="PROTEIN YMFN"/>
    <property type="match status" value="1"/>
</dbReference>
<dbReference type="EMBL" id="LR797165">
    <property type="protein sequence ID" value="CAB4191156.1"/>
    <property type="molecule type" value="Genomic_DNA"/>
</dbReference>
<evidence type="ECO:0000256" key="1">
    <source>
        <dbReference type="SAM" id="MobiDB-lite"/>
    </source>
</evidence>
<gene>
    <name evidence="2" type="ORF">UFOVP1213_10</name>
</gene>
<organism evidence="2">
    <name type="scientific">uncultured Caudovirales phage</name>
    <dbReference type="NCBI Taxonomy" id="2100421"/>
    <lineage>
        <taxon>Viruses</taxon>
        <taxon>Duplodnaviria</taxon>
        <taxon>Heunggongvirae</taxon>
        <taxon>Uroviricota</taxon>
        <taxon>Caudoviricetes</taxon>
        <taxon>Peduoviridae</taxon>
        <taxon>Maltschvirus</taxon>
        <taxon>Maltschvirus maltsch</taxon>
    </lineage>
</organism>